<accession>A0A811RFD0</accession>
<evidence type="ECO:0000313" key="2">
    <source>
        <dbReference type="EMBL" id="CAD6268660.1"/>
    </source>
</evidence>
<keyword evidence="3" id="KW-1185">Reference proteome</keyword>
<dbReference type="EMBL" id="CAJGYO010000014">
    <property type="protein sequence ID" value="CAD6268660.1"/>
    <property type="molecule type" value="Genomic_DNA"/>
</dbReference>
<evidence type="ECO:0000313" key="3">
    <source>
        <dbReference type="Proteomes" id="UP000604825"/>
    </source>
</evidence>
<gene>
    <name evidence="2" type="ORF">NCGR_LOCUS51965</name>
</gene>
<sequence length="108" mass="11611">MEARANMEPAPHGAAVGRNPSLRAFREQEREALFGEGEGGAAGGGACAGRSRLPDLEKETEALAEDGERGTVPVGVEEGGAYRRGMLWAERPEREVHLGKFMIVVDMF</sequence>
<dbReference type="Proteomes" id="UP000604825">
    <property type="component" value="Unassembled WGS sequence"/>
</dbReference>
<protein>
    <submittedName>
        <fullName evidence="2">Uncharacterized protein</fullName>
    </submittedName>
</protein>
<dbReference type="AlphaFoldDB" id="A0A811RFD0"/>
<organism evidence="2 3">
    <name type="scientific">Miscanthus lutarioriparius</name>
    <dbReference type="NCBI Taxonomy" id="422564"/>
    <lineage>
        <taxon>Eukaryota</taxon>
        <taxon>Viridiplantae</taxon>
        <taxon>Streptophyta</taxon>
        <taxon>Embryophyta</taxon>
        <taxon>Tracheophyta</taxon>
        <taxon>Spermatophyta</taxon>
        <taxon>Magnoliopsida</taxon>
        <taxon>Liliopsida</taxon>
        <taxon>Poales</taxon>
        <taxon>Poaceae</taxon>
        <taxon>PACMAD clade</taxon>
        <taxon>Panicoideae</taxon>
        <taxon>Andropogonodae</taxon>
        <taxon>Andropogoneae</taxon>
        <taxon>Saccharinae</taxon>
        <taxon>Miscanthus</taxon>
    </lineage>
</organism>
<proteinExistence type="predicted"/>
<evidence type="ECO:0000256" key="1">
    <source>
        <dbReference type="SAM" id="MobiDB-lite"/>
    </source>
</evidence>
<name>A0A811RFD0_9POAL</name>
<reference evidence="2" key="1">
    <citation type="submission" date="2020-10" db="EMBL/GenBank/DDBJ databases">
        <authorList>
            <person name="Han B."/>
            <person name="Lu T."/>
            <person name="Zhao Q."/>
            <person name="Huang X."/>
            <person name="Zhao Y."/>
        </authorList>
    </citation>
    <scope>NUCLEOTIDE SEQUENCE</scope>
</reference>
<feature type="compositionally biased region" description="Basic and acidic residues" evidence="1">
    <location>
        <begin position="24"/>
        <end position="33"/>
    </location>
</feature>
<comment type="caution">
    <text evidence="2">The sequence shown here is derived from an EMBL/GenBank/DDBJ whole genome shotgun (WGS) entry which is preliminary data.</text>
</comment>
<feature type="compositionally biased region" description="Gly residues" evidence="1">
    <location>
        <begin position="36"/>
        <end position="47"/>
    </location>
</feature>
<feature type="region of interest" description="Disordered" evidence="1">
    <location>
        <begin position="1"/>
        <end position="53"/>
    </location>
</feature>